<proteinExistence type="predicted"/>
<gene>
    <name evidence="1" type="ORF">GBAR_LOCUS4624</name>
</gene>
<dbReference type="EMBL" id="CASHTH010000672">
    <property type="protein sequence ID" value="CAI8006267.1"/>
    <property type="molecule type" value="Genomic_DNA"/>
</dbReference>
<sequence length="140" mass="16200">NSGETYKYPVNQKYEYDAVVQTLGGYWDLVCWEPSPPVTALTWETEDGLELSRSFSDNVKYNAPVEISQKVICYGWDENQEKAPLQFFTLVVHDGVKIKIRPSPVFTLLNNMTVVQLLGFHPQHTPELRRVEMLLYVSRF</sequence>
<evidence type="ECO:0000313" key="1">
    <source>
        <dbReference type="EMBL" id="CAI8006267.1"/>
    </source>
</evidence>
<accession>A0AA35WAM3</accession>
<evidence type="ECO:0000313" key="2">
    <source>
        <dbReference type="Proteomes" id="UP001174909"/>
    </source>
</evidence>
<reference evidence="1" key="1">
    <citation type="submission" date="2023-03" db="EMBL/GenBank/DDBJ databases">
        <authorList>
            <person name="Steffen K."/>
            <person name="Cardenas P."/>
        </authorList>
    </citation>
    <scope>NUCLEOTIDE SEQUENCE</scope>
</reference>
<dbReference type="Proteomes" id="UP001174909">
    <property type="component" value="Unassembled WGS sequence"/>
</dbReference>
<organism evidence="1 2">
    <name type="scientific">Geodia barretti</name>
    <name type="common">Barrett's horny sponge</name>
    <dbReference type="NCBI Taxonomy" id="519541"/>
    <lineage>
        <taxon>Eukaryota</taxon>
        <taxon>Metazoa</taxon>
        <taxon>Porifera</taxon>
        <taxon>Demospongiae</taxon>
        <taxon>Heteroscleromorpha</taxon>
        <taxon>Tetractinellida</taxon>
        <taxon>Astrophorina</taxon>
        <taxon>Geodiidae</taxon>
        <taxon>Geodia</taxon>
    </lineage>
</organism>
<dbReference type="AlphaFoldDB" id="A0AA35WAM3"/>
<name>A0AA35WAM3_GEOBA</name>
<keyword evidence="2" id="KW-1185">Reference proteome</keyword>
<comment type="caution">
    <text evidence="1">The sequence shown here is derived from an EMBL/GenBank/DDBJ whole genome shotgun (WGS) entry which is preliminary data.</text>
</comment>
<protein>
    <submittedName>
        <fullName evidence="1">Uncharacterized protein</fullName>
    </submittedName>
</protein>
<feature type="non-terminal residue" evidence="1">
    <location>
        <position position="1"/>
    </location>
</feature>